<name>A0AAD7DPY1_MYCRO</name>
<comment type="caution">
    <text evidence="1">The sequence shown here is derived from an EMBL/GenBank/DDBJ whole genome shotgun (WGS) entry which is preliminary data.</text>
</comment>
<keyword evidence="2" id="KW-1185">Reference proteome</keyword>
<sequence length="201" mass="22393">MLIGVNDTSPHSSLLSSHHRRFLLAAGFFVSLGDACSCLADPRQCMLQYECNSSASLRPRRDIQDTSHLGFGSSHQILKSSRPQAVNFKRTWDIVQENPPPSRFKLQASRVKPGRNNEHNQAILSRSCPHQSYLNEQNPQGRNTTMDTTYFTSETTDLRGTPSAAPRALLSTDPVHALVERRTSERGAPVDVLGWDEHVLS</sequence>
<reference evidence="1" key="1">
    <citation type="submission" date="2023-03" db="EMBL/GenBank/DDBJ databases">
        <title>Massive genome expansion in bonnet fungi (Mycena s.s.) driven by repeated elements and novel gene families across ecological guilds.</title>
        <authorList>
            <consortium name="Lawrence Berkeley National Laboratory"/>
            <person name="Harder C.B."/>
            <person name="Miyauchi S."/>
            <person name="Viragh M."/>
            <person name="Kuo A."/>
            <person name="Thoen E."/>
            <person name="Andreopoulos B."/>
            <person name="Lu D."/>
            <person name="Skrede I."/>
            <person name="Drula E."/>
            <person name="Henrissat B."/>
            <person name="Morin E."/>
            <person name="Kohler A."/>
            <person name="Barry K."/>
            <person name="LaButti K."/>
            <person name="Morin E."/>
            <person name="Salamov A."/>
            <person name="Lipzen A."/>
            <person name="Mereny Z."/>
            <person name="Hegedus B."/>
            <person name="Baldrian P."/>
            <person name="Stursova M."/>
            <person name="Weitz H."/>
            <person name="Taylor A."/>
            <person name="Grigoriev I.V."/>
            <person name="Nagy L.G."/>
            <person name="Martin F."/>
            <person name="Kauserud H."/>
        </authorList>
    </citation>
    <scope>NUCLEOTIDE SEQUENCE</scope>
    <source>
        <strain evidence="1">CBHHK067</strain>
    </source>
</reference>
<gene>
    <name evidence="1" type="ORF">B0H17DRAFT_1266638</name>
</gene>
<protein>
    <submittedName>
        <fullName evidence="1">Uncharacterized protein</fullName>
    </submittedName>
</protein>
<accession>A0AAD7DPY1</accession>
<evidence type="ECO:0000313" key="1">
    <source>
        <dbReference type="EMBL" id="KAJ7696943.1"/>
    </source>
</evidence>
<dbReference type="AlphaFoldDB" id="A0AAD7DPY1"/>
<dbReference type="EMBL" id="JARKIE010000032">
    <property type="protein sequence ID" value="KAJ7696943.1"/>
    <property type="molecule type" value="Genomic_DNA"/>
</dbReference>
<evidence type="ECO:0000313" key="2">
    <source>
        <dbReference type="Proteomes" id="UP001221757"/>
    </source>
</evidence>
<proteinExistence type="predicted"/>
<organism evidence="1 2">
    <name type="scientific">Mycena rosella</name>
    <name type="common">Pink bonnet</name>
    <name type="synonym">Agaricus rosellus</name>
    <dbReference type="NCBI Taxonomy" id="1033263"/>
    <lineage>
        <taxon>Eukaryota</taxon>
        <taxon>Fungi</taxon>
        <taxon>Dikarya</taxon>
        <taxon>Basidiomycota</taxon>
        <taxon>Agaricomycotina</taxon>
        <taxon>Agaricomycetes</taxon>
        <taxon>Agaricomycetidae</taxon>
        <taxon>Agaricales</taxon>
        <taxon>Marasmiineae</taxon>
        <taxon>Mycenaceae</taxon>
        <taxon>Mycena</taxon>
    </lineage>
</organism>
<dbReference type="Proteomes" id="UP001221757">
    <property type="component" value="Unassembled WGS sequence"/>
</dbReference>